<comment type="caution">
    <text evidence="1">The sequence shown here is derived from an EMBL/GenBank/DDBJ whole genome shotgun (WGS) entry which is preliminary data.</text>
</comment>
<keyword evidence="2" id="KW-1185">Reference proteome</keyword>
<reference evidence="1 2" key="1">
    <citation type="submission" date="2019-11" db="EMBL/GenBank/DDBJ databases">
        <title>Escherichia alba sp. nov. isolated from the gut of plastic-eating superworms Zophobas atratus.</title>
        <authorList>
            <person name="Yang Y."/>
        </authorList>
    </citation>
    <scope>NUCLEOTIDE SEQUENCE [LARGE SCALE GENOMIC DNA]</scope>
    <source>
        <strain evidence="2">BIT-B35</strain>
    </source>
</reference>
<name>A0A6L6IL59_9ENTR</name>
<proteinExistence type="predicted"/>
<gene>
    <name evidence="1" type="ORF">GJV78_04080</name>
</gene>
<dbReference type="EMBL" id="WMJZ01000004">
    <property type="protein sequence ID" value="MTH45453.1"/>
    <property type="molecule type" value="Genomic_DNA"/>
</dbReference>
<dbReference type="Proteomes" id="UP000477739">
    <property type="component" value="Unassembled WGS sequence"/>
</dbReference>
<evidence type="ECO:0000313" key="1">
    <source>
        <dbReference type="EMBL" id="MTH45453.1"/>
    </source>
</evidence>
<accession>A0A6L6IL59</accession>
<dbReference type="AlphaFoldDB" id="A0A6L6IL59"/>
<evidence type="ECO:0000313" key="2">
    <source>
        <dbReference type="Proteomes" id="UP000477739"/>
    </source>
</evidence>
<dbReference type="RefSeq" id="WP_155107131.1">
    <property type="nucleotide sequence ID" value="NZ_WMJZ01000004.1"/>
</dbReference>
<organism evidence="1 2">
    <name type="scientific">Intestinirhabdus alba</name>
    <dbReference type="NCBI Taxonomy" id="2899544"/>
    <lineage>
        <taxon>Bacteria</taxon>
        <taxon>Pseudomonadati</taxon>
        <taxon>Pseudomonadota</taxon>
        <taxon>Gammaproteobacteria</taxon>
        <taxon>Enterobacterales</taxon>
        <taxon>Enterobacteriaceae</taxon>
        <taxon>Intestinirhabdus</taxon>
    </lineage>
</organism>
<sequence>MADVAGIALCAPDGRRLVAWFPTRYGSRAPPQRVGGNHQTAELYFRLRRASAVPTLAFGVKGSSSWSVAQ</sequence>
<protein>
    <submittedName>
        <fullName evidence="1">Uncharacterized protein</fullName>
    </submittedName>
</protein>